<dbReference type="PANTHER" id="PTHR11475">
    <property type="entry name" value="OXIDASE/PEROXIDASE"/>
    <property type="match status" value="1"/>
</dbReference>
<dbReference type="VEuPathDB" id="VectorBase:SSCA005576"/>
<name>A0A132ABZ5_SARSC</name>
<keyword evidence="1 2" id="KW-0575">Peroxidase</keyword>
<evidence type="ECO:0000313" key="3">
    <source>
        <dbReference type="Proteomes" id="UP000616769"/>
    </source>
</evidence>
<protein>
    <submittedName>
        <fullName evidence="2">Thyroid peroxidase-like protein</fullName>
    </submittedName>
</protein>
<dbReference type="Pfam" id="PF03098">
    <property type="entry name" value="An_peroxidase"/>
    <property type="match status" value="1"/>
</dbReference>
<accession>A0A132ABZ5</accession>
<dbReference type="EMBL" id="JXLN01012453">
    <property type="protein sequence ID" value="KPM08502.1"/>
    <property type="molecule type" value="Genomic_DNA"/>
</dbReference>
<proteinExistence type="predicted"/>
<dbReference type="InterPro" id="IPR019791">
    <property type="entry name" value="Haem_peroxidase_animal"/>
</dbReference>
<dbReference type="InterPro" id="IPR037120">
    <property type="entry name" value="Haem_peroxidase_sf_animal"/>
</dbReference>
<dbReference type="PROSITE" id="PS50292">
    <property type="entry name" value="PEROXIDASE_3"/>
    <property type="match status" value="1"/>
</dbReference>
<comment type="caution">
    <text evidence="2">The sequence shown here is derived from an EMBL/GenBank/DDBJ whole genome shotgun (WGS) entry which is preliminary data.</text>
</comment>
<dbReference type="InterPro" id="IPR010255">
    <property type="entry name" value="Haem_peroxidase_sf"/>
</dbReference>
<evidence type="ECO:0000256" key="1">
    <source>
        <dbReference type="ARBA" id="ARBA00022559"/>
    </source>
</evidence>
<dbReference type="AlphaFoldDB" id="A0A132ABZ5"/>
<dbReference type="Proteomes" id="UP000616769">
    <property type="component" value="Unassembled WGS sequence"/>
</dbReference>
<gene>
    <name evidence="2" type="ORF">QR98_0070230</name>
</gene>
<dbReference type="GO" id="GO:0004601">
    <property type="term" value="F:peroxidase activity"/>
    <property type="evidence" value="ECO:0007669"/>
    <property type="project" value="UniProtKB-KW"/>
</dbReference>
<dbReference type="GO" id="GO:0005615">
    <property type="term" value="C:extracellular space"/>
    <property type="evidence" value="ECO:0007669"/>
    <property type="project" value="TreeGrafter"/>
</dbReference>
<dbReference type="PANTHER" id="PTHR11475:SF58">
    <property type="entry name" value="PEROXIDASIN"/>
    <property type="match status" value="1"/>
</dbReference>
<reference evidence="2 3" key="1">
    <citation type="journal article" date="2015" name="Parasit. Vectors">
        <title>Draft genome of the scabies mite.</title>
        <authorList>
            <person name="Rider S.D.Jr."/>
            <person name="Morgan M.S."/>
            <person name="Arlian L.G."/>
        </authorList>
    </citation>
    <scope>NUCLEOTIDE SEQUENCE [LARGE SCALE GENOMIC DNA]</scope>
    <source>
        <strain evidence="2">Arlian Lab</strain>
    </source>
</reference>
<dbReference type="PRINTS" id="PR00457">
    <property type="entry name" value="ANPEROXIDASE"/>
</dbReference>
<sequence length="185" mass="21905">MTPLKKADPRQAISTELTEKLFKFSRYKPLDLASINIQRGRDHGLASYNEWRAFCGLKKAFNFEDLRYEIKSEELRHKLENLYGDPDRIDLYVGDSDDDAKVGPTFRCLLVNQFRRLRDGDRFFYLNKNVFNKEQLEELKKTLLSKLICLNGDKIEKIVKNAFELTHNQNWLDCNEIDHIDLTKW</sequence>
<dbReference type="OrthoDB" id="823504at2759"/>
<dbReference type="Gene3D" id="1.10.640.10">
    <property type="entry name" value="Haem peroxidase domain superfamily, animal type"/>
    <property type="match status" value="1"/>
</dbReference>
<dbReference type="GO" id="GO:0020037">
    <property type="term" value="F:heme binding"/>
    <property type="evidence" value="ECO:0007669"/>
    <property type="project" value="InterPro"/>
</dbReference>
<dbReference type="SUPFAM" id="SSF48113">
    <property type="entry name" value="Heme-dependent peroxidases"/>
    <property type="match status" value="1"/>
</dbReference>
<evidence type="ECO:0000313" key="2">
    <source>
        <dbReference type="EMBL" id="KPM08502.1"/>
    </source>
</evidence>
<keyword evidence="1 2" id="KW-0560">Oxidoreductase</keyword>
<dbReference type="GO" id="GO:0006979">
    <property type="term" value="P:response to oxidative stress"/>
    <property type="evidence" value="ECO:0007669"/>
    <property type="project" value="InterPro"/>
</dbReference>
<organism evidence="2 3">
    <name type="scientific">Sarcoptes scabiei</name>
    <name type="common">Itch mite</name>
    <name type="synonym">Acarus scabiei</name>
    <dbReference type="NCBI Taxonomy" id="52283"/>
    <lineage>
        <taxon>Eukaryota</taxon>
        <taxon>Metazoa</taxon>
        <taxon>Ecdysozoa</taxon>
        <taxon>Arthropoda</taxon>
        <taxon>Chelicerata</taxon>
        <taxon>Arachnida</taxon>
        <taxon>Acari</taxon>
        <taxon>Acariformes</taxon>
        <taxon>Sarcoptiformes</taxon>
        <taxon>Astigmata</taxon>
        <taxon>Psoroptidia</taxon>
        <taxon>Sarcoptoidea</taxon>
        <taxon>Sarcoptidae</taxon>
        <taxon>Sarcoptinae</taxon>
        <taxon>Sarcoptes</taxon>
    </lineage>
</organism>